<feature type="chain" id="PRO_5042432123" description="TNFR-Cys domain-containing protein" evidence="3">
    <location>
        <begin position="19"/>
        <end position="254"/>
    </location>
</feature>
<comment type="caution">
    <text evidence="1">Lacks conserved residue(s) required for the propagation of feature annotation.</text>
</comment>
<evidence type="ECO:0000256" key="1">
    <source>
        <dbReference type="PROSITE-ProRule" id="PRU00206"/>
    </source>
</evidence>
<feature type="signal peptide" evidence="3">
    <location>
        <begin position="1"/>
        <end position="18"/>
    </location>
</feature>
<dbReference type="OrthoDB" id="6126731at2759"/>
<dbReference type="EnsemblMetazoa" id="G5907.3">
    <property type="protein sequence ID" value="G5907.3:cds"/>
    <property type="gene ID" value="G5907"/>
</dbReference>
<protein>
    <recommendedName>
        <fullName evidence="4">TNFR-Cys domain-containing protein</fullName>
    </recommendedName>
</protein>
<feature type="transmembrane region" description="Helical" evidence="2">
    <location>
        <begin position="121"/>
        <end position="149"/>
    </location>
</feature>
<keyword evidence="6" id="KW-1185">Reference proteome</keyword>
<feature type="domain" description="TNFR-Cys" evidence="4">
    <location>
        <begin position="24"/>
        <end position="63"/>
    </location>
</feature>
<sequence>MDYSLLLVCLSAVNLAMAENDITECSVNEYFDTDSKECSPCTLCGASNTIIRVPCSPYADTVCGPFLEFDTFHQAPVINLLPADNETTKVLVTGSISSHGSFEATKTHGSVPVEMVTDERWYTLAMALVGVLSFVSLIIIIYITIYCFICRKNREEKELIYYPELCSSAPETPMVLTPRMTSRDRLKKHMITSYDDSGDNYGATSNRVVLLAGGVEPFLAPCELSTESDENSGQTVSSSSTNYVYFKAPPHENV</sequence>
<evidence type="ECO:0000256" key="2">
    <source>
        <dbReference type="SAM" id="Phobius"/>
    </source>
</evidence>
<keyword evidence="2" id="KW-0472">Membrane</keyword>
<keyword evidence="3" id="KW-0732">Signal</keyword>
<accession>A0A8W8NI58</accession>
<dbReference type="AlphaFoldDB" id="A0A8W8NI58"/>
<dbReference type="Gene3D" id="2.10.50.10">
    <property type="entry name" value="Tumor Necrosis Factor Receptor, subunit A, domain 2"/>
    <property type="match status" value="1"/>
</dbReference>
<dbReference type="Proteomes" id="UP000005408">
    <property type="component" value="Unassembled WGS sequence"/>
</dbReference>
<proteinExistence type="predicted"/>
<feature type="repeat" description="TNFR-Cys" evidence="1">
    <location>
        <begin position="24"/>
        <end position="63"/>
    </location>
</feature>
<keyword evidence="2" id="KW-0812">Transmembrane</keyword>
<dbReference type="EnsemblMetazoa" id="G5907.5">
    <property type="protein sequence ID" value="G5907.5:cds"/>
    <property type="gene ID" value="G5907"/>
</dbReference>
<dbReference type="EnsemblMetazoa" id="G5907.4">
    <property type="protein sequence ID" value="G5907.4:cds"/>
    <property type="gene ID" value="G5907"/>
</dbReference>
<dbReference type="EnsemblMetazoa" id="G5907.2">
    <property type="protein sequence ID" value="G5907.2:cds"/>
    <property type="gene ID" value="G5907"/>
</dbReference>
<evidence type="ECO:0000256" key="3">
    <source>
        <dbReference type="SAM" id="SignalP"/>
    </source>
</evidence>
<evidence type="ECO:0000313" key="5">
    <source>
        <dbReference type="EnsemblMetazoa" id="G5907.7:cds"/>
    </source>
</evidence>
<dbReference type="PROSITE" id="PS50050">
    <property type="entry name" value="TNFR_NGFR_2"/>
    <property type="match status" value="1"/>
</dbReference>
<dbReference type="InterPro" id="IPR001368">
    <property type="entry name" value="TNFR/NGFR_Cys_rich_reg"/>
</dbReference>
<reference evidence="5" key="1">
    <citation type="submission" date="2022-08" db="UniProtKB">
        <authorList>
            <consortium name="EnsemblMetazoa"/>
        </authorList>
    </citation>
    <scope>IDENTIFICATION</scope>
    <source>
        <strain evidence="5">05x7-T-G4-1.051#20</strain>
    </source>
</reference>
<name>A0A8W8NI58_MAGGI</name>
<dbReference type="OMA" id="MECERAY"/>
<dbReference type="PROSITE" id="PS00652">
    <property type="entry name" value="TNFR_NGFR_1"/>
    <property type="match status" value="1"/>
</dbReference>
<dbReference type="EnsemblMetazoa" id="G5907.7">
    <property type="protein sequence ID" value="G5907.7:cds"/>
    <property type="gene ID" value="G5907"/>
</dbReference>
<organism evidence="5 6">
    <name type="scientific">Magallana gigas</name>
    <name type="common">Pacific oyster</name>
    <name type="synonym">Crassostrea gigas</name>
    <dbReference type="NCBI Taxonomy" id="29159"/>
    <lineage>
        <taxon>Eukaryota</taxon>
        <taxon>Metazoa</taxon>
        <taxon>Spiralia</taxon>
        <taxon>Lophotrochozoa</taxon>
        <taxon>Mollusca</taxon>
        <taxon>Bivalvia</taxon>
        <taxon>Autobranchia</taxon>
        <taxon>Pteriomorphia</taxon>
        <taxon>Ostreida</taxon>
        <taxon>Ostreoidea</taxon>
        <taxon>Ostreidae</taxon>
        <taxon>Magallana</taxon>
    </lineage>
</organism>
<dbReference type="EnsemblMetazoa" id="G5907.1">
    <property type="protein sequence ID" value="G5907.1:cds"/>
    <property type="gene ID" value="G5907"/>
</dbReference>
<evidence type="ECO:0000313" key="6">
    <source>
        <dbReference type="Proteomes" id="UP000005408"/>
    </source>
</evidence>
<evidence type="ECO:0000259" key="4">
    <source>
        <dbReference type="PROSITE" id="PS50050"/>
    </source>
</evidence>
<dbReference type="EnsemblMetazoa" id="G5907.6">
    <property type="protein sequence ID" value="G5907.6:cds"/>
    <property type="gene ID" value="G5907"/>
</dbReference>
<keyword evidence="2" id="KW-1133">Transmembrane helix</keyword>